<dbReference type="InterPro" id="IPR008775">
    <property type="entry name" value="Phytyl_CoA_dOase-like"/>
</dbReference>
<evidence type="ECO:0000313" key="2">
    <source>
        <dbReference type="EMBL" id="MDU0112806.1"/>
    </source>
</evidence>
<name>A0ABU3QZD0_9GAMM</name>
<dbReference type="Pfam" id="PF05721">
    <property type="entry name" value="PhyH"/>
    <property type="match status" value="1"/>
</dbReference>
<dbReference type="EMBL" id="JAWCUA010000007">
    <property type="protein sequence ID" value="MDU0112806.1"/>
    <property type="molecule type" value="Genomic_DNA"/>
</dbReference>
<dbReference type="RefSeq" id="WP_315946496.1">
    <property type="nucleotide sequence ID" value="NZ_JAWCUA010000007.1"/>
</dbReference>
<dbReference type="Gene3D" id="2.60.120.620">
    <property type="entry name" value="q2cbj1_9rhob like domain"/>
    <property type="match status" value="1"/>
</dbReference>
<dbReference type="PANTHER" id="PTHR20883">
    <property type="entry name" value="PHYTANOYL-COA DIOXYGENASE DOMAIN CONTAINING 1"/>
    <property type="match status" value="1"/>
</dbReference>
<gene>
    <name evidence="2" type="ORF">RT723_07290</name>
</gene>
<accession>A0ABU3QZD0</accession>
<dbReference type="GO" id="GO:0051213">
    <property type="term" value="F:dioxygenase activity"/>
    <property type="evidence" value="ECO:0007669"/>
    <property type="project" value="UniProtKB-KW"/>
</dbReference>
<dbReference type="Proteomes" id="UP001257914">
    <property type="component" value="Unassembled WGS sequence"/>
</dbReference>
<reference evidence="2 3" key="1">
    <citation type="submission" date="2023-10" db="EMBL/GenBank/DDBJ databases">
        <title>Psychrosphaera aquimaarina strain SW33 isolated from seawater.</title>
        <authorList>
            <person name="Bayburt H."/>
            <person name="Kim J.M."/>
            <person name="Choi B.J."/>
            <person name="Jeon C.O."/>
        </authorList>
    </citation>
    <scope>NUCLEOTIDE SEQUENCE [LARGE SCALE GENOMIC DNA]</scope>
    <source>
        <strain evidence="2 3">KCTC 52743</strain>
    </source>
</reference>
<organism evidence="2 3">
    <name type="scientific">Psychrosphaera aquimarina</name>
    <dbReference type="NCBI Taxonomy" id="2044854"/>
    <lineage>
        <taxon>Bacteria</taxon>
        <taxon>Pseudomonadati</taxon>
        <taxon>Pseudomonadota</taxon>
        <taxon>Gammaproteobacteria</taxon>
        <taxon>Alteromonadales</taxon>
        <taxon>Pseudoalteromonadaceae</taxon>
        <taxon>Psychrosphaera</taxon>
    </lineage>
</organism>
<keyword evidence="2" id="KW-0223">Dioxygenase</keyword>
<comment type="caution">
    <text evidence="2">The sequence shown here is derived from an EMBL/GenBank/DDBJ whole genome shotgun (WGS) entry which is preliminary data.</text>
</comment>
<proteinExistence type="predicted"/>
<keyword evidence="1" id="KW-0560">Oxidoreductase</keyword>
<keyword evidence="3" id="KW-1185">Reference proteome</keyword>
<sequence length="206" mass="23757">MTNYLDTLTHRGWVKFDDVFSTQLVDEILDEYLTNEHHFVNIQNQKGIAHLVENATHHSFVICRKMLTLLENPILGKFLTEYFNGAYILNTMGVSRITKVNKTYTQNIHRDIRSFSGSNKLWLNAIILLSDSTEENGATWMLEGSQNFPNKPKEKEFFDNAIRATGKKGDVIFFDGNMWHAAGKNLTETDRYIITPFFQNLTSNNN</sequence>
<protein>
    <submittedName>
        <fullName evidence="2">Phytanoyl-CoA dioxygenase family protein</fullName>
    </submittedName>
</protein>
<evidence type="ECO:0000256" key="1">
    <source>
        <dbReference type="ARBA" id="ARBA00023002"/>
    </source>
</evidence>
<dbReference type="SUPFAM" id="SSF51197">
    <property type="entry name" value="Clavaminate synthase-like"/>
    <property type="match status" value="1"/>
</dbReference>
<dbReference type="PANTHER" id="PTHR20883:SF41">
    <property type="entry name" value="IRON_ALPHA-KETOGLUTARATE-DEPENDENT DIOXYGENASE ASQJ"/>
    <property type="match status" value="1"/>
</dbReference>
<evidence type="ECO:0000313" key="3">
    <source>
        <dbReference type="Proteomes" id="UP001257914"/>
    </source>
</evidence>